<keyword evidence="3" id="KW-0653">Protein transport</keyword>
<feature type="compositionally biased region" description="Basic and acidic residues" evidence="4">
    <location>
        <begin position="71"/>
        <end position="86"/>
    </location>
</feature>
<evidence type="ECO:0000256" key="3">
    <source>
        <dbReference type="ARBA" id="ARBA00022927"/>
    </source>
</evidence>
<proteinExistence type="inferred from homology"/>
<dbReference type="FunCoup" id="E3KMP1">
    <property type="interactions" value="330"/>
</dbReference>
<dbReference type="InterPro" id="IPR007681">
    <property type="entry name" value="Mog1"/>
</dbReference>
<dbReference type="InParanoid" id="E3KMP1"/>
<name>E3KMP1_PUCGT</name>
<keyword evidence="6" id="KW-1185">Reference proteome</keyword>
<dbReference type="RefSeq" id="XP_003329985.2">
    <property type="nucleotide sequence ID" value="XM_003329937.2"/>
</dbReference>
<dbReference type="Gene3D" id="3.40.1000.10">
    <property type="entry name" value="Mog1/PsbP, alpha/beta/alpha sandwich"/>
    <property type="match status" value="1"/>
</dbReference>
<evidence type="ECO:0000256" key="1">
    <source>
        <dbReference type="ARBA" id="ARBA00010307"/>
    </source>
</evidence>
<dbReference type="GO" id="GO:0015031">
    <property type="term" value="P:protein transport"/>
    <property type="evidence" value="ECO:0007669"/>
    <property type="project" value="UniProtKB-KW"/>
</dbReference>
<dbReference type="EMBL" id="DS178295">
    <property type="protein sequence ID" value="EFP85566.2"/>
    <property type="molecule type" value="Genomic_DNA"/>
</dbReference>
<dbReference type="GO" id="GO:0005085">
    <property type="term" value="F:guanyl-nucleotide exchange factor activity"/>
    <property type="evidence" value="ECO:0000318"/>
    <property type="project" value="GO_Central"/>
</dbReference>
<dbReference type="GO" id="GO:0031267">
    <property type="term" value="F:small GTPase binding"/>
    <property type="evidence" value="ECO:0000318"/>
    <property type="project" value="GO_Central"/>
</dbReference>
<feature type="region of interest" description="Disordered" evidence="4">
    <location>
        <begin position="167"/>
        <end position="193"/>
    </location>
</feature>
<dbReference type="STRING" id="418459.E3KMP1"/>
<reference evidence="6" key="2">
    <citation type="journal article" date="2011" name="Proc. Natl. Acad. Sci. U.S.A.">
        <title>Obligate biotrophy features unraveled by the genomic analysis of rust fungi.</title>
        <authorList>
            <person name="Duplessis S."/>
            <person name="Cuomo C.A."/>
            <person name="Lin Y.-C."/>
            <person name="Aerts A."/>
            <person name="Tisserant E."/>
            <person name="Veneault-Fourrey C."/>
            <person name="Joly D.L."/>
            <person name="Hacquard S."/>
            <person name="Amselem J."/>
            <person name="Cantarel B.L."/>
            <person name="Chiu R."/>
            <person name="Coutinho P.M."/>
            <person name="Feau N."/>
            <person name="Field M."/>
            <person name="Frey P."/>
            <person name="Gelhaye E."/>
            <person name="Goldberg J."/>
            <person name="Grabherr M.G."/>
            <person name="Kodira C.D."/>
            <person name="Kohler A."/>
            <person name="Kuees U."/>
            <person name="Lindquist E.A."/>
            <person name="Lucas S.M."/>
            <person name="Mago R."/>
            <person name="Mauceli E."/>
            <person name="Morin E."/>
            <person name="Murat C."/>
            <person name="Pangilinan J.L."/>
            <person name="Park R."/>
            <person name="Pearson M."/>
            <person name="Quesneville H."/>
            <person name="Rouhier N."/>
            <person name="Sakthikumar S."/>
            <person name="Salamov A.A."/>
            <person name="Schmutz J."/>
            <person name="Selles B."/>
            <person name="Shapiro H."/>
            <person name="Tanguay P."/>
            <person name="Tuskan G.A."/>
            <person name="Henrissat B."/>
            <person name="Van de Peer Y."/>
            <person name="Rouze P."/>
            <person name="Ellis J.G."/>
            <person name="Dodds P.N."/>
            <person name="Schein J.E."/>
            <person name="Zhong S."/>
            <person name="Hamelin R.C."/>
            <person name="Grigoriev I.V."/>
            <person name="Szabo L.J."/>
            <person name="Martin F."/>
        </authorList>
    </citation>
    <scope>NUCLEOTIDE SEQUENCE [LARGE SCALE GENOMIC DNA]</scope>
    <source>
        <strain evidence="6">CRL 75-36-700-3 / race SCCL</strain>
    </source>
</reference>
<dbReference type="eggNOG" id="KOG3329">
    <property type="taxonomic scope" value="Eukaryota"/>
</dbReference>
<feature type="region of interest" description="Disordered" evidence="4">
    <location>
        <begin position="68"/>
        <end position="88"/>
    </location>
</feature>
<dbReference type="PANTHER" id="PTHR15837">
    <property type="entry name" value="RAN GUANINE NUCLEOTIDE RELEASE FACTOR"/>
    <property type="match status" value="1"/>
</dbReference>
<dbReference type="InterPro" id="IPR016123">
    <property type="entry name" value="Mog1/PsbP_a/b/a-sand"/>
</dbReference>
<dbReference type="OrthoDB" id="10255285at2759"/>
<dbReference type="Pfam" id="PF04603">
    <property type="entry name" value="Mog1"/>
    <property type="match status" value="1"/>
</dbReference>
<evidence type="ECO:0000256" key="2">
    <source>
        <dbReference type="ARBA" id="ARBA00022448"/>
    </source>
</evidence>
<comment type="similarity">
    <text evidence="1">Belongs to the MOG1 family.</text>
</comment>
<dbReference type="GeneID" id="10544126"/>
<gene>
    <name evidence="5" type="ORF">PGTG_11922</name>
</gene>
<evidence type="ECO:0000313" key="6">
    <source>
        <dbReference type="Proteomes" id="UP000008783"/>
    </source>
</evidence>
<accession>E3KMP1</accession>
<dbReference type="HOGENOM" id="CLU_081345_1_2_1"/>
<keyword evidence="2" id="KW-0813">Transport</keyword>
<dbReference type="KEGG" id="pgr:PGTG_11922"/>
<protein>
    <submittedName>
        <fullName evidence="5">Uncharacterized protein</fullName>
    </submittedName>
</protein>
<feature type="region of interest" description="Disordered" evidence="4">
    <location>
        <begin position="109"/>
        <end position="129"/>
    </location>
</feature>
<dbReference type="SUPFAM" id="SSF55724">
    <property type="entry name" value="Mog1p/PsbP-like"/>
    <property type="match status" value="1"/>
</dbReference>
<dbReference type="AlphaFoldDB" id="E3KMP1"/>
<organism evidence="5 6">
    <name type="scientific">Puccinia graminis f. sp. tritici (strain CRL 75-36-700-3 / race SCCL)</name>
    <name type="common">Black stem rust fungus</name>
    <dbReference type="NCBI Taxonomy" id="418459"/>
    <lineage>
        <taxon>Eukaryota</taxon>
        <taxon>Fungi</taxon>
        <taxon>Dikarya</taxon>
        <taxon>Basidiomycota</taxon>
        <taxon>Pucciniomycotina</taxon>
        <taxon>Pucciniomycetes</taxon>
        <taxon>Pucciniales</taxon>
        <taxon>Pucciniaceae</taxon>
        <taxon>Puccinia</taxon>
    </lineage>
</organism>
<evidence type="ECO:0000313" key="5">
    <source>
        <dbReference type="EMBL" id="EFP85566.2"/>
    </source>
</evidence>
<feature type="region of interest" description="Disordered" evidence="4">
    <location>
        <begin position="1"/>
        <end position="28"/>
    </location>
</feature>
<dbReference type="GO" id="GO:0005634">
    <property type="term" value="C:nucleus"/>
    <property type="evidence" value="ECO:0000318"/>
    <property type="project" value="GO_Central"/>
</dbReference>
<dbReference type="Proteomes" id="UP000008783">
    <property type="component" value="Unassembled WGS sequence"/>
</dbReference>
<sequence>MQCRSRAARRESTRPPRRRMQQPTTTTSYKAKEVPLFGGAITIELPPKIIDVSTFRQVPDTQEVFITTSSSRDESGNQQHQEERSADQTALLTKDLSMIVEVLELVNPNDDPEYLQQNDTTPGEDGKNHPKSVIKYHFDSLAHDNCSKLATIKSITVPEDVRQFTEPPALVAGPSTSLSSKGGDGSGKARRTPEPVRCYGLQSVAKFNGSEAEAHDVHIWLGLWRLKGIGNQGRGTDLVLSFNLPNLNSDNHPPFLRSVEFTDLVFQHAARSLKIVDWSLFA</sequence>
<dbReference type="PANTHER" id="PTHR15837:SF0">
    <property type="entry name" value="RAN GUANINE NUCLEOTIDE RELEASE FACTOR"/>
    <property type="match status" value="1"/>
</dbReference>
<dbReference type="VEuPathDB" id="FungiDB:PGTG_11922"/>
<reference key="1">
    <citation type="submission" date="2007-01" db="EMBL/GenBank/DDBJ databases">
        <title>The Genome Sequence of Puccinia graminis f. sp. tritici Strain CRL 75-36-700-3.</title>
        <authorList>
            <consortium name="The Broad Institute Genome Sequencing Platform"/>
            <person name="Birren B."/>
            <person name="Lander E."/>
            <person name="Galagan J."/>
            <person name="Nusbaum C."/>
            <person name="Devon K."/>
            <person name="Cuomo C."/>
            <person name="Jaffe D."/>
            <person name="Butler J."/>
            <person name="Alvarez P."/>
            <person name="Gnerre S."/>
            <person name="Grabherr M."/>
            <person name="Mauceli E."/>
            <person name="Brockman W."/>
            <person name="Young S."/>
            <person name="LaButti K."/>
            <person name="Sykes S."/>
            <person name="DeCaprio D."/>
            <person name="Crawford M."/>
            <person name="Koehrsen M."/>
            <person name="Engels R."/>
            <person name="Montgomery P."/>
            <person name="Pearson M."/>
            <person name="Howarth C."/>
            <person name="Larson L."/>
            <person name="White J."/>
            <person name="Zeng Q."/>
            <person name="Kodira C."/>
            <person name="Yandava C."/>
            <person name="Alvarado L."/>
            <person name="O'Leary S."/>
            <person name="Szabo L."/>
            <person name="Dean R."/>
            <person name="Schein J."/>
        </authorList>
    </citation>
    <scope>NUCLEOTIDE SEQUENCE</scope>
    <source>
        <strain>CRL 75-36-700-3</strain>
    </source>
</reference>
<evidence type="ECO:0000256" key="4">
    <source>
        <dbReference type="SAM" id="MobiDB-lite"/>
    </source>
</evidence>